<keyword evidence="3" id="KW-0807">Transducer</keyword>
<reference evidence="6 7" key="1">
    <citation type="submission" date="2016-08" db="EMBL/GenBank/DDBJ databases">
        <title>Novel Firmicutes and Novel Genomes.</title>
        <authorList>
            <person name="Poppleton D.I."/>
            <person name="Gribaldo S."/>
        </authorList>
    </citation>
    <scope>NUCLEOTIDE SEQUENCE [LARGE SCALE GENOMIC DNA]</scope>
    <source>
        <strain evidence="6 7">CTT3</strain>
    </source>
</reference>
<protein>
    <recommendedName>
        <fullName evidence="5">Methyl-accepting transducer domain-containing protein</fullName>
    </recommendedName>
</protein>
<feature type="coiled-coil region" evidence="4">
    <location>
        <begin position="213"/>
        <end position="240"/>
    </location>
</feature>
<feature type="domain" description="Methyl-accepting transducer" evidence="5">
    <location>
        <begin position="101"/>
        <end position="264"/>
    </location>
</feature>
<dbReference type="PROSITE" id="PS50111">
    <property type="entry name" value="CHEMOTAXIS_TRANSDUC_2"/>
    <property type="match status" value="1"/>
</dbReference>
<dbReference type="RefSeq" id="WP_120169599.1">
    <property type="nucleotide sequence ID" value="NZ_MCIB01000023.1"/>
</dbReference>
<evidence type="ECO:0000256" key="1">
    <source>
        <dbReference type="ARBA" id="ARBA00022500"/>
    </source>
</evidence>
<dbReference type="EMBL" id="MCIB01000023">
    <property type="protein sequence ID" value="RKD31214.1"/>
    <property type="molecule type" value="Genomic_DNA"/>
</dbReference>
<dbReference type="PANTHER" id="PTHR43531">
    <property type="entry name" value="PROTEIN ICFG"/>
    <property type="match status" value="1"/>
</dbReference>
<evidence type="ECO:0000256" key="3">
    <source>
        <dbReference type="PROSITE-ProRule" id="PRU00284"/>
    </source>
</evidence>
<keyword evidence="7" id="KW-1185">Reference proteome</keyword>
<dbReference type="Proteomes" id="UP000284177">
    <property type="component" value="Unassembled WGS sequence"/>
</dbReference>
<proteinExistence type="inferred from homology"/>
<dbReference type="SUPFAM" id="SSF51735">
    <property type="entry name" value="NAD(P)-binding Rossmann-fold domains"/>
    <property type="match status" value="1"/>
</dbReference>
<dbReference type="PANTHER" id="PTHR43531:SF11">
    <property type="entry name" value="METHYL-ACCEPTING CHEMOTAXIS PROTEIN 3"/>
    <property type="match status" value="1"/>
</dbReference>
<dbReference type="Pfam" id="PF00015">
    <property type="entry name" value="MCPsignal"/>
    <property type="match status" value="1"/>
</dbReference>
<name>A0A419T0Y0_9FIRM</name>
<dbReference type="InterPro" id="IPR051310">
    <property type="entry name" value="MCP_chemotaxis"/>
</dbReference>
<dbReference type="Gene3D" id="3.40.50.720">
    <property type="entry name" value="NAD(P)-binding Rossmann-like Domain"/>
    <property type="match status" value="1"/>
</dbReference>
<gene>
    <name evidence="6" type="ORF">BET03_03545</name>
</gene>
<evidence type="ECO:0000259" key="5">
    <source>
        <dbReference type="PROSITE" id="PS50111"/>
    </source>
</evidence>
<evidence type="ECO:0000256" key="4">
    <source>
        <dbReference type="SAM" id="Coils"/>
    </source>
</evidence>
<keyword evidence="4" id="KW-0175">Coiled coil</keyword>
<sequence length="264" mass="28745">MKVAIVGAGKGGTAILKSLARLDEVHVSVIIDTNVNASGIKLAKKLNVDTSTSIEDINPVDTDMIIEATGIENVANTLHDKYGDDCKIIDSQGAFLIMTLVERDIETLEKLDAQMSAINETSLVVQNRLEEIATSVEDIHNVSEMLVNTTEASNKYIEESDKIVQYVNKIAQQIKILGLNANIEAARAGEYGKGFSVVASEIQKLANESENFAKEINDILVKLSTEIEKINNEIDNLKKLSQVQLDASNSVSAAVEKLKEETDN</sequence>
<dbReference type="GO" id="GO:0006935">
    <property type="term" value="P:chemotaxis"/>
    <property type="evidence" value="ECO:0007669"/>
    <property type="project" value="UniProtKB-KW"/>
</dbReference>
<dbReference type="GO" id="GO:0007165">
    <property type="term" value="P:signal transduction"/>
    <property type="evidence" value="ECO:0007669"/>
    <property type="project" value="UniProtKB-KW"/>
</dbReference>
<dbReference type="GO" id="GO:0004888">
    <property type="term" value="F:transmembrane signaling receptor activity"/>
    <property type="evidence" value="ECO:0007669"/>
    <property type="project" value="TreeGrafter"/>
</dbReference>
<dbReference type="GO" id="GO:0005886">
    <property type="term" value="C:plasma membrane"/>
    <property type="evidence" value="ECO:0007669"/>
    <property type="project" value="TreeGrafter"/>
</dbReference>
<dbReference type="Gene3D" id="1.10.287.950">
    <property type="entry name" value="Methyl-accepting chemotaxis protein"/>
    <property type="match status" value="1"/>
</dbReference>
<dbReference type="OrthoDB" id="9816519at2"/>
<organism evidence="6 7">
    <name type="scientific">Thermohalobacter berrensis</name>
    <dbReference type="NCBI Taxonomy" id="99594"/>
    <lineage>
        <taxon>Bacteria</taxon>
        <taxon>Bacillati</taxon>
        <taxon>Bacillota</taxon>
        <taxon>Tissierellia</taxon>
        <taxon>Tissierellales</taxon>
        <taxon>Thermohalobacteraceae</taxon>
        <taxon>Thermohalobacter</taxon>
    </lineage>
</organism>
<dbReference type="SUPFAM" id="SSF58104">
    <property type="entry name" value="Methyl-accepting chemotaxis protein (MCP) signaling domain"/>
    <property type="match status" value="1"/>
</dbReference>
<evidence type="ECO:0000313" key="6">
    <source>
        <dbReference type="EMBL" id="RKD31214.1"/>
    </source>
</evidence>
<dbReference type="SMART" id="SM00283">
    <property type="entry name" value="MA"/>
    <property type="match status" value="1"/>
</dbReference>
<comment type="similarity">
    <text evidence="2">Belongs to the methyl-accepting chemotaxis (MCP) protein family.</text>
</comment>
<comment type="caution">
    <text evidence="6">The sequence shown here is derived from an EMBL/GenBank/DDBJ whole genome shotgun (WGS) entry which is preliminary data.</text>
</comment>
<dbReference type="InterPro" id="IPR036291">
    <property type="entry name" value="NAD(P)-bd_dom_sf"/>
</dbReference>
<dbReference type="InterPro" id="IPR004089">
    <property type="entry name" value="MCPsignal_dom"/>
</dbReference>
<evidence type="ECO:0000256" key="2">
    <source>
        <dbReference type="ARBA" id="ARBA00029447"/>
    </source>
</evidence>
<dbReference type="AlphaFoldDB" id="A0A419T0Y0"/>
<evidence type="ECO:0000313" key="7">
    <source>
        <dbReference type="Proteomes" id="UP000284177"/>
    </source>
</evidence>
<accession>A0A419T0Y0</accession>
<keyword evidence="1" id="KW-0145">Chemotaxis</keyword>